<reference evidence="7 8" key="1">
    <citation type="journal article" date="2013" name="Curr. Biol.">
        <title>The Genome of the Foraminiferan Reticulomyxa filosa.</title>
        <authorList>
            <person name="Glockner G."/>
            <person name="Hulsmann N."/>
            <person name="Schleicher M."/>
            <person name="Noegel A.A."/>
            <person name="Eichinger L."/>
            <person name="Gallinger C."/>
            <person name="Pawlowski J."/>
            <person name="Sierra R."/>
            <person name="Euteneuer U."/>
            <person name="Pillet L."/>
            <person name="Moustafa A."/>
            <person name="Platzer M."/>
            <person name="Groth M."/>
            <person name="Szafranski K."/>
            <person name="Schliwa M."/>
        </authorList>
    </citation>
    <scope>NUCLEOTIDE SEQUENCE [LARGE SCALE GENOMIC DNA]</scope>
</reference>
<sequence>MVEIRVMDAKKTTSIIKENLNPLWDERLTFEFRNLEPEDLNQGKCKVMVYDANMLRRNVLIGSFEFDLVSIYYKKNHELFCQWVTLIDVTGQHEGVQGFLKVTIVVLGPGDEQYIHSEDEMLELTDLFKPLMPPSIDPDPWILKTYVWRYEHMAIADRTSSSSDPYVEVEFAAAKIATSPIKKQLSADVRKCLTLKVMEPVLGDQIKVWFKDWDIVIERKKKLVTLKWNTHIKIKKGVQDDVLGMKVFSWEKAKASEGKEEGYPVHWIHLYGAPDLVSGALADKMNKGIIEGCWYRGSVLLQLAGKHIQQDSKTEIRQEVTEAVWDETASPAMERWILQ</sequence>
<evidence type="ECO:0000256" key="1">
    <source>
        <dbReference type="ARBA" id="ARBA00004167"/>
    </source>
</evidence>
<dbReference type="SUPFAM" id="SSF49562">
    <property type="entry name" value="C2 domain (Calcium/lipid-binding domain, CaLB)"/>
    <property type="match status" value="2"/>
</dbReference>
<keyword evidence="3" id="KW-0677">Repeat</keyword>
<evidence type="ECO:0000256" key="3">
    <source>
        <dbReference type="ARBA" id="ARBA00022737"/>
    </source>
</evidence>
<gene>
    <name evidence="7" type="ORF">RFI_01437</name>
</gene>
<dbReference type="GO" id="GO:0007009">
    <property type="term" value="P:plasma membrane organization"/>
    <property type="evidence" value="ECO:0007669"/>
    <property type="project" value="TreeGrafter"/>
</dbReference>
<dbReference type="PROSITE" id="PS50004">
    <property type="entry name" value="C2"/>
    <property type="match status" value="1"/>
</dbReference>
<keyword evidence="5" id="KW-0472">Membrane</keyword>
<comment type="subcellular location">
    <subcellularLocation>
        <location evidence="1">Membrane</location>
        <topology evidence="1">Single-pass membrane protein</topology>
    </subcellularLocation>
</comment>
<dbReference type="InterPro" id="IPR035892">
    <property type="entry name" value="C2_domain_sf"/>
</dbReference>
<dbReference type="Gene3D" id="2.60.40.150">
    <property type="entry name" value="C2 domain"/>
    <property type="match status" value="2"/>
</dbReference>
<dbReference type="OrthoDB" id="10059618at2759"/>
<dbReference type="SMART" id="SM01202">
    <property type="entry name" value="FerI"/>
    <property type="match status" value="1"/>
</dbReference>
<dbReference type="EMBL" id="ASPP01001466">
    <property type="protein sequence ID" value="ETO35618.1"/>
    <property type="molecule type" value="Genomic_DNA"/>
</dbReference>
<evidence type="ECO:0000256" key="2">
    <source>
        <dbReference type="ARBA" id="ARBA00022692"/>
    </source>
</evidence>
<dbReference type="Proteomes" id="UP000023152">
    <property type="component" value="Unassembled WGS sequence"/>
</dbReference>
<organism evidence="7 8">
    <name type="scientific">Reticulomyxa filosa</name>
    <dbReference type="NCBI Taxonomy" id="46433"/>
    <lineage>
        <taxon>Eukaryota</taxon>
        <taxon>Sar</taxon>
        <taxon>Rhizaria</taxon>
        <taxon>Retaria</taxon>
        <taxon>Foraminifera</taxon>
        <taxon>Monothalamids</taxon>
        <taxon>Reticulomyxidae</taxon>
        <taxon>Reticulomyxa</taxon>
    </lineage>
</organism>
<name>X6PBX2_RETFI</name>
<dbReference type="PANTHER" id="PTHR12546">
    <property type="entry name" value="FER-1-LIKE"/>
    <property type="match status" value="1"/>
</dbReference>
<keyword evidence="8" id="KW-1185">Reference proteome</keyword>
<keyword evidence="4" id="KW-1133">Transmembrane helix</keyword>
<proteinExistence type="predicted"/>
<dbReference type="AlphaFoldDB" id="X6PBX2"/>
<accession>X6PBX2</accession>
<dbReference type="PANTHER" id="PTHR12546:SF33">
    <property type="entry name" value="SPERM VESICLE FUSION PROTEIN FER-1"/>
    <property type="match status" value="1"/>
</dbReference>
<keyword evidence="2" id="KW-0812">Transmembrane</keyword>
<dbReference type="Pfam" id="PF00168">
    <property type="entry name" value="C2"/>
    <property type="match status" value="2"/>
</dbReference>
<feature type="non-terminal residue" evidence="7">
    <location>
        <position position="339"/>
    </location>
</feature>
<dbReference type="InterPro" id="IPR012968">
    <property type="entry name" value="FerIin_dom"/>
</dbReference>
<dbReference type="InterPro" id="IPR000008">
    <property type="entry name" value="C2_dom"/>
</dbReference>
<evidence type="ECO:0000313" key="8">
    <source>
        <dbReference type="Proteomes" id="UP000023152"/>
    </source>
</evidence>
<comment type="caution">
    <text evidence="7">The sequence shown here is derived from an EMBL/GenBank/DDBJ whole genome shotgun (WGS) entry which is preliminary data.</text>
</comment>
<dbReference type="GO" id="GO:0016020">
    <property type="term" value="C:membrane"/>
    <property type="evidence" value="ECO:0007669"/>
    <property type="project" value="UniProtKB-SubCell"/>
</dbReference>
<evidence type="ECO:0000313" key="7">
    <source>
        <dbReference type="EMBL" id="ETO35618.1"/>
    </source>
</evidence>
<evidence type="ECO:0000256" key="4">
    <source>
        <dbReference type="ARBA" id="ARBA00022989"/>
    </source>
</evidence>
<evidence type="ECO:0000259" key="6">
    <source>
        <dbReference type="PROSITE" id="PS50004"/>
    </source>
</evidence>
<protein>
    <submittedName>
        <fullName evidence="7">C2 domain containing protein</fullName>
    </submittedName>
</protein>
<dbReference type="InterPro" id="IPR037721">
    <property type="entry name" value="Ferlin"/>
</dbReference>
<feature type="domain" description="C2" evidence="6">
    <location>
        <begin position="1"/>
        <end position="84"/>
    </location>
</feature>
<evidence type="ECO:0000256" key="5">
    <source>
        <dbReference type="ARBA" id="ARBA00023136"/>
    </source>
</evidence>